<reference evidence="2 3" key="1">
    <citation type="submission" date="2024-05" db="EMBL/GenBank/DDBJ databases">
        <authorList>
            <person name="Wallberg A."/>
        </authorList>
    </citation>
    <scope>NUCLEOTIDE SEQUENCE [LARGE SCALE GENOMIC DNA]</scope>
</reference>
<feature type="region of interest" description="Disordered" evidence="1">
    <location>
        <begin position="25"/>
        <end position="46"/>
    </location>
</feature>
<accession>A0AAV2RAS0</accession>
<dbReference type="AlphaFoldDB" id="A0AAV2RAS0"/>
<proteinExistence type="predicted"/>
<gene>
    <name evidence="2" type="ORF">MNOR_LOCUS21265</name>
</gene>
<evidence type="ECO:0000313" key="3">
    <source>
        <dbReference type="Proteomes" id="UP001497623"/>
    </source>
</evidence>
<feature type="compositionally biased region" description="Basic and acidic residues" evidence="1">
    <location>
        <begin position="35"/>
        <end position="46"/>
    </location>
</feature>
<keyword evidence="3" id="KW-1185">Reference proteome</keyword>
<evidence type="ECO:0000256" key="1">
    <source>
        <dbReference type="SAM" id="MobiDB-lite"/>
    </source>
</evidence>
<evidence type="ECO:0000313" key="2">
    <source>
        <dbReference type="EMBL" id="CAL4117699.1"/>
    </source>
</evidence>
<dbReference type="EMBL" id="CAXKWB010017018">
    <property type="protein sequence ID" value="CAL4117699.1"/>
    <property type="molecule type" value="Genomic_DNA"/>
</dbReference>
<dbReference type="Proteomes" id="UP001497623">
    <property type="component" value="Unassembled WGS sequence"/>
</dbReference>
<comment type="caution">
    <text evidence="2">The sequence shown here is derived from an EMBL/GenBank/DDBJ whole genome shotgun (WGS) entry which is preliminary data.</text>
</comment>
<name>A0AAV2RAS0_MEGNR</name>
<sequence length="258" mass="28652">MSGSFSQNTSHILKDLAYIVNFGHFPADSQPPQDTDIKPSHGEEDIKPSATTVIQDEENTEDEQSVQVENSGTKAEEALPQEHKSAATASVDVTCDPVQEHIKEAFNILQKDFDSIEEDVEHNQVENNGTKADVAQSQSHTVAPKAACDVTREHVQELIQEAFVINQQDFNSIKEDVANNKDAPVVELVLDNLEGDALSTATLYFIRALLNSHQTFTKLYRPPITNSPPLITTSAQWEQILTIPIENIYNESVTLEVW</sequence>
<protein>
    <submittedName>
        <fullName evidence="2">Uncharacterized protein</fullName>
    </submittedName>
</protein>
<organism evidence="2 3">
    <name type="scientific">Meganyctiphanes norvegica</name>
    <name type="common">Northern krill</name>
    <name type="synonym">Thysanopoda norvegica</name>
    <dbReference type="NCBI Taxonomy" id="48144"/>
    <lineage>
        <taxon>Eukaryota</taxon>
        <taxon>Metazoa</taxon>
        <taxon>Ecdysozoa</taxon>
        <taxon>Arthropoda</taxon>
        <taxon>Crustacea</taxon>
        <taxon>Multicrustacea</taxon>
        <taxon>Malacostraca</taxon>
        <taxon>Eumalacostraca</taxon>
        <taxon>Eucarida</taxon>
        <taxon>Euphausiacea</taxon>
        <taxon>Euphausiidae</taxon>
        <taxon>Meganyctiphanes</taxon>
    </lineage>
</organism>